<accession>A0AAV2YMP8</accession>
<feature type="transmembrane region" description="Helical" evidence="2">
    <location>
        <begin position="335"/>
        <end position="355"/>
    </location>
</feature>
<feature type="transmembrane region" description="Helical" evidence="2">
    <location>
        <begin position="509"/>
        <end position="534"/>
    </location>
</feature>
<feature type="region of interest" description="Disordered" evidence="1">
    <location>
        <begin position="292"/>
        <end position="317"/>
    </location>
</feature>
<feature type="transmembrane region" description="Helical" evidence="2">
    <location>
        <begin position="447"/>
        <end position="467"/>
    </location>
</feature>
<dbReference type="Proteomes" id="UP001146120">
    <property type="component" value="Unassembled WGS sequence"/>
</dbReference>
<organism evidence="3 4">
    <name type="scientific">Lagenidium giganteum</name>
    <dbReference type="NCBI Taxonomy" id="4803"/>
    <lineage>
        <taxon>Eukaryota</taxon>
        <taxon>Sar</taxon>
        <taxon>Stramenopiles</taxon>
        <taxon>Oomycota</taxon>
        <taxon>Peronosporomycetes</taxon>
        <taxon>Pythiales</taxon>
        <taxon>Pythiaceae</taxon>
    </lineage>
</organism>
<evidence type="ECO:0008006" key="5">
    <source>
        <dbReference type="Google" id="ProtNLM"/>
    </source>
</evidence>
<feature type="transmembrane region" description="Helical" evidence="2">
    <location>
        <begin position="546"/>
        <end position="571"/>
    </location>
</feature>
<evidence type="ECO:0000256" key="1">
    <source>
        <dbReference type="SAM" id="MobiDB-lite"/>
    </source>
</evidence>
<name>A0AAV2YMP8_9STRA</name>
<reference evidence="3" key="1">
    <citation type="submission" date="2022-11" db="EMBL/GenBank/DDBJ databases">
        <authorList>
            <person name="Morgan W.R."/>
            <person name="Tartar A."/>
        </authorList>
    </citation>
    <scope>NUCLEOTIDE SEQUENCE</scope>
    <source>
        <strain evidence="3">ARSEF 373</strain>
    </source>
</reference>
<comment type="caution">
    <text evidence="3">The sequence shown here is derived from an EMBL/GenBank/DDBJ whole genome shotgun (WGS) entry which is preliminary data.</text>
</comment>
<evidence type="ECO:0000313" key="3">
    <source>
        <dbReference type="EMBL" id="DAZ95230.1"/>
    </source>
</evidence>
<keyword evidence="2" id="KW-0812">Transmembrane</keyword>
<evidence type="ECO:0000256" key="2">
    <source>
        <dbReference type="SAM" id="Phobius"/>
    </source>
</evidence>
<proteinExistence type="predicted"/>
<evidence type="ECO:0000313" key="4">
    <source>
        <dbReference type="Proteomes" id="UP001146120"/>
    </source>
</evidence>
<keyword evidence="2" id="KW-1133">Transmembrane helix</keyword>
<reference evidence="3" key="2">
    <citation type="journal article" date="2023" name="Microbiol Resour">
        <title>Decontamination and Annotation of the Draft Genome Sequence of the Oomycete Lagenidium giganteum ARSEF 373.</title>
        <authorList>
            <person name="Morgan W.R."/>
            <person name="Tartar A."/>
        </authorList>
    </citation>
    <scope>NUCLEOTIDE SEQUENCE</scope>
    <source>
        <strain evidence="3">ARSEF 373</strain>
    </source>
</reference>
<keyword evidence="2" id="KW-0472">Membrane</keyword>
<dbReference type="EMBL" id="DAKRPA010000213">
    <property type="protein sequence ID" value="DAZ95230.1"/>
    <property type="molecule type" value="Genomic_DNA"/>
</dbReference>
<sequence length="845" mass="96754">MAAIEPTTAINNTSASGAVATDELQALLHIAAADDAVPFSAFVRSSGAPGSGATAVDVALLEAFLAATAADGLVPKIAFADDSDRDSHGRCQPLTTHVLPLFERPQLAAPINWWNDFIGPRYSERRGRVQFWGGLLLGLVVSAGLGACVAEMAMDDVLHLTAFTGDNIVIERSFAFLEVKDEVPLHLTYEVRAAEPLTNTSAFRVLVMEDDEFERYVQGRSYQFLPEVSTNRTTHAWLPTSYIDADEDLFIVIQPCYLRQFPSDDFCQDHRLPRALGNDDDEEDNGQKVFKLRTDTSASGRDKRQEQDTPAPPQGFRLEHYRIDPMPVSCVDSGWTGIAHLLVFTPYLVVIVVALRLHQMLRHCEGVRANLRRTYNDEFAVPDHEVDYWQPLPWDRKVPKTRLLGPCCWRKFRRPTEPFYTWWRHENYFTWIYCPYRNEQLSRLERALIIFCSLYVTFYATFMLALFHDGLSQTMKLINSLELFKLIFRQRRKYFRLKAAGGDISRLSFRLAIGAQLATVMLLTVAQIPLMHFWVHRSCLFFRRFVYFGVLAAVFRFSIVGIFEDFAWYVILRKWGHRDLCPYCTERLMHCDCFNDELLVQAVERLGPKWELILMLDGIISSTNAVEPQFAHYTVSQLQERWQILVARAEAFRTKLEKLRACKRHKAMERRQKSQRHGNQTTNDGVVAVDNDVTEDNDDANWNGTLECKVLSINSELQAVNTRNSVDAVSDEQVRERHFSNRQDSSGEIFGSNDLVSTNLVTFSTPGERLELREIEEQRRHQMLDLLNDYDITQSSSQQNEVFSLGLFCYPDYVTAQMATQLKLYSPREWNFGPVDMLPAYEGAI</sequence>
<keyword evidence="4" id="KW-1185">Reference proteome</keyword>
<protein>
    <recommendedName>
        <fullName evidence="5">Transmembrane protein</fullName>
    </recommendedName>
</protein>
<gene>
    <name evidence="3" type="ORF">N0F65_003465</name>
</gene>
<feature type="transmembrane region" description="Helical" evidence="2">
    <location>
        <begin position="131"/>
        <end position="154"/>
    </location>
</feature>
<dbReference type="AlphaFoldDB" id="A0AAV2YMP8"/>